<reference evidence="7" key="1">
    <citation type="journal article" date="2023" name="Mol. Plant Microbe Interact.">
        <title>Elucidating the Obligate Nature and Biological Capacity of an Invasive Fungal Corn Pathogen.</title>
        <authorList>
            <person name="MacCready J.S."/>
            <person name="Roggenkamp E.M."/>
            <person name="Gdanetz K."/>
            <person name="Chilvers M.I."/>
        </authorList>
    </citation>
    <scope>NUCLEOTIDE SEQUENCE</scope>
    <source>
        <strain evidence="7">PM02</strain>
    </source>
</reference>
<evidence type="ECO:0000256" key="6">
    <source>
        <dbReference type="RuleBase" id="RU361201"/>
    </source>
</evidence>
<evidence type="ECO:0000313" key="8">
    <source>
        <dbReference type="Proteomes" id="UP001217918"/>
    </source>
</evidence>
<keyword evidence="6" id="KW-0653">Protein transport</keyword>
<dbReference type="GO" id="GO:0034274">
    <property type="term" value="C:Atg12-Atg5-Atg16 complex"/>
    <property type="evidence" value="ECO:0007669"/>
    <property type="project" value="TreeGrafter"/>
</dbReference>
<proteinExistence type="inferred from homology"/>
<name>A0AAD9IB40_9PEZI</name>
<dbReference type="Pfam" id="PF04110">
    <property type="entry name" value="APG12"/>
    <property type="match status" value="1"/>
</dbReference>
<dbReference type="EMBL" id="JAQQPM010000008">
    <property type="protein sequence ID" value="KAK2074556.1"/>
    <property type="molecule type" value="Genomic_DNA"/>
</dbReference>
<keyword evidence="3 6" id="KW-1017">Isopeptide bond</keyword>
<dbReference type="SUPFAM" id="SSF54236">
    <property type="entry name" value="Ubiquitin-like"/>
    <property type="match status" value="1"/>
</dbReference>
<dbReference type="PANTHER" id="PTHR13385:SF0">
    <property type="entry name" value="UBIQUITIN-LIKE PROTEIN ATG12"/>
    <property type="match status" value="1"/>
</dbReference>
<dbReference type="PANTHER" id="PTHR13385">
    <property type="entry name" value="AUTOPHAGY PROTEIN 12"/>
    <property type="match status" value="1"/>
</dbReference>
<evidence type="ECO:0000313" key="7">
    <source>
        <dbReference type="EMBL" id="KAK2074556.1"/>
    </source>
</evidence>
<evidence type="ECO:0000256" key="4">
    <source>
        <dbReference type="ARBA" id="ARBA00022786"/>
    </source>
</evidence>
<comment type="subunit">
    <text evidence="6">Forms a conjugate with ATG5.</text>
</comment>
<evidence type="ECO:0000256" key="5">
    <source>
        <dbReference type="ARBA" id="ARBA00023006"/>
    </source>
</evidence>
<dbReference type="InterPro" id="IPR029071">
    <property type="entry name" value="Ubiquitin-like_domsf"/>
</dbReference>
<keyword evidence="8" id="KW-1185">Reference proteome</keyword>
<dbReference type="GO" id="GO:0034045">
    <property type="term" value="C:phagophore assembly site membrane"/>
    <property type="evidence" value="ECO:0007669"/>
    <property type="project" value="UniProtKB-SubCell"/>
</dbReference>
<dbReference type="GO" id="GO:0097352">
    <property type="term" value="P:autophagosome maturation"/>
    <property type="evidence" value="ECO:0007669"/>
    <property type="project" value="TreeGrafter"/>
</dbReference>
<dbReference type="GO" id="GO:0000421">
    <property type="term" value="C:autophagosome membrane"/>
    <property type="evidence" value="ECO:0007669"/>
    <property type="project" value="TreeGrafter"/>
</dbReference>
<comment type="similarity">
    <text evidence="1 6">Belongs to the ATG12 family.</text>
</comment>
<comment type="function">
    <text evidence="6">Ubiquitin-like protein involved in cytoplasm to vacuole transport (Cvt), autophagy vesicles formation, mitophagy, and nucleophagy.</text>
</comment>
<comment type="subcellular location">
    <subcellularLocation>
        <location evidence="6">Preautophagosomal structure membrane</location>
        <topology evidence="6">Peripheral membrane protein</topology>
    </subcellularLocation>
</comment>
<dbReference type="InterPro" id="IPR007242">
    <property type="entry name" value="Atg12"/>
</dbReference>
<sequence length="117" mass="12734">MAASTVLMKLPGDATAALETAGSFTKERVKVRFKPVGSAPPIRKDKEVVTVKSTQTVEFVVAFLRKQLKVQGTDSLFLYVNSTFAPALDEVVGNLWLCFKDASDQLNISYSMTPAFG</sequence>
<dbReference type="Proteomes" id="UP001217918">
    <property type="component" value="Unassembled WGS sequence"/>
</dbReference>
<dbReference type="GO" id="GO:0061723">
    <property type="term" value="P:glycophagy"/>
    <property type="evidence" value="ECO:0007669"/>
    <property type="project" value="TreeGrafter"/>
</dbReference>
<accession>A0AAD9IB40</accession>
<keyword evidence="6" id="KW-0813">Transport</keyword>
<dbReference type="GO" id="GO:0000422">
    <property type="term" value="P:autophagy of mitochondrion"/>
    <property type="evidence" value="ECO:0007669"/>
    <property type="project" value="TreeGrafter"/>
</dbReference>
<dbReference type="GO" id="GO:0019776">
    <property type="term" value="F:Atg8-family ligase activity"/>
    <property type="evidence" value="ECO:0007669"/>
    <property type="project" value="TreeGrafter"/>
</dbReference>
<comment type="caution">
    <text evidence="7">The sequence shown here is derived from an EMBL/GenBank/DDBJ whole genome shotgun (WGS) entry which is preliminary data.</text>
</comment>
<keyword evidence="6" id="KW-0472">Membrane</keyword>
<organism evidence="7 8">
    <name type="scientific">Phyllachora maydis</name>
    <dbReference type="NCBI Taxonomy" id="1825666"/>
    <lineage>
        <taxon>Eukaryota</taxon>
        <taxon>Fungi</taxon>
        <taxon>Dikarya</taxon>
        <taxon>Ascomycota</taxon>
        <taxon>Pezizomycotina</taxon>
        <taxon>Sordariomycetes</taxon>
        <taxon>Sordariomycetidae</taxon>
        <taxon>Phyllachorales</taxon>
        <taxon>Phyllachoraceae</taxon>
        <taxon>Phyllachora</taxon>
    </lineage>
</organism>
<dbReference type="CDD" id="cd01612">
    <property type="entry name" value="Ubl_ATG12"/>
    <property type="match status" value="1"/>
</dbReference>
<keyword evidence="4 6" id="KW-0833">Ubl conjugation pathway</keyword>
<evidence type="ECO:0000256" key="2">
    <source>
        <dbReference type="ARBA" id="ARBA00015875"/>
    </source>
</evidence>
<keyword evidence="5 6" id="KW-0072">Autophagy</keyword>
<dbReference type="AlphaFoldDB" id="A0AAD9IB40"/>
<evidence type="ECO:0000256" key="3">
    <source>
        <dbReference type="ARBA" id="ARBA00022499"/>
    </source>
</evidence>
<dbReference type="Gene3D" id="3.10.20.90">
    <property type="entry name" value="Phosphatidylinositol 3-kinase Catalytic Subunit, Chain A, domain 1"/>
    <property type="match status" value="1"/>
</dbReference>
<protein>
    <recommendedName>
        <fullName evidence="2 6">Ubiquitin-like protein ATG12</fullName>
    </recommendedName>
</protein>
<dbReference type="GO" id="GO:0000045">
    <property type="term" value="P:autophagosome assembly"/>
    <property type="evidence" value="ECO:0007669"/>
    <property type="project" value="InterPro"/>
</dbReference>
<dbReference type="GO" id="GO:0034727">
    <property type="term" value="P:piecemeal microautophagy of the nucleus"/>
    <property type="evidence" value="ECO:0007669"/>
    <property type="project" value="TreeGrafter"/>
</dbReference>
<dbReference type="GO" id="GO:0015031">
    <property type="term" value="P:protein transport"/>
    <property type="evidence" value="ECO:0007669"/>
    <property type="project" value="UniProtKB-KW"/>
</dbReference>
<evidence type="ECO:0000256" key="1">
    <source>
        <dbReference type="ARBA" id="ARBA00007778"/>
    </source>
</evidence>
<gene>
    <name evidence="7" type="ORF">P8C59_008754</name>
</gene>